<dbReference type="SUPFAM" id="SSF103378">
    <property type="entry name" value="2-methylcitrate dehydratase PrpD"/>
    <property type="match status" value="1"/>
</dbReference>
<dbReference type="InterPro" id="IPR045337">
    <property type="entry name" value="MmgE_PrpD_C"/>
</dbReference>
<dbReference type="Pfam" id="PF03972">
    <property type="entry name" value="MmgE_PrpD_N"/>
    <property type="match status" value="1"/>
</dbReference>
<dbReference type="Proteomes" id="UP000249526">
    <property type="component" value="Unassembled WGS sequence"/>
</dbReference>
<dbReference type="EMBL" id="KZ825058">
    <property type="protein sequence ID" value="RAH60003.1"/>
    <property type="molecule type" value="Genomic_DNA"/>
</dbReference>
<dbReference type="InterPro" id="IPR005656">
    <property type="entry name" value="MmgE_PrpD"/>
</dbReference>
<dbReference type="GO" id="GO:0005739">
    <property type="term" value="C:mitochondrion"/>
    <property type="evidence" value="ECO:0007669"/>
    <property type="project" value="TreeGrafter"/>
</dbReference>
<evidence type="ECO:0000313" key="4">
    <source>
        <dbReference type="EMBL" id="RAH60003.1"/>
    </source>
</evidence>
<evidence type="ECO:0000256" key="1">
    <source>
        <dbReference type="ARBA" id="ARBA00006174"/>
    </source>
</evidence>
<dbReference type="PANTHER" id="PTHR16943:SF15">
    <property type="entry name" value="DEHYDRATASE (PRPD), PUTATIVE-RELATED"/>
    <property type="match status" value="1"/>
</dbReference>
<feature type="domain" description="MmgE/PrpD C-terminal" evidence="3">
    <location>
        <begin position="308"/>
        <end position="484"/>
    </location>
</feature>
<proteinExistence type="inferred from homology"/>
<protein>
    <submittedName>
        <fullName evidence="4">2-methylcitrate dehydratase PrpD</fullName>
    </submittedName>
</protein>
<dbReference type="GO" id="GO:0016829">
    <property type="term" value="F:lyase activity"/>
    <property type="evidence" value="ECO:0007669"/>
    <property type="project" value="InterPro"/>
</dbReference>
<organism evidence="4 5">
    <name type="scientific">Aspergillus piperis CBS 112811</name>
    <dbReference type="NCBI Taxonomy" id="1448313"/>
    <lineage>
        <taxon>Eukaryota</taxon>
        <taxon>Fungi</taxon>
        <taxon>Dikarya</taxon>
        <taxon>Ascomycota</taxon>
        <taxon>Pezizomycotina</taxon>
        <taxon>Eurotiomycetes</taxon>
        <taxon>Eurotiomycetidae</taxon>
        <taxon>Eurotiales</taxon>
        <taxon>Aspergillaceae</taxon>
        <taxon>Aspergillus</taxon>
        <taxon>Aspergillus subgen. Circumdati</taxon>
    </lineage>
</organism>
<name>A0A8G1R649_9EURO</name>
<reference evidence="4 5" key="1">
    <citation type="submission" date="2018-02" db="EMBL/GenBank/DDBJ databases">
        <title>The genomes of Aspergillus section Nigri reveals drivers in fungal speciation.</title>
        <authorList>
            <consortium name="DOE Joint Genome Institute"/>
            <person name="Vesth T.C."/>
            <person name="Nybo J."/>
            <person name="Theobald S."/>
            <person name="Brandl J."/>
            <person name="Frisvad J.C."/>
            <person name="Nielsen K.F."/>
            <person name="Lyhne E.K."/>
            <person name="Kogle M.E."/>
            <person name="Kuo A."/>
            <person name="Riley R."/>
            <person name="Clum A."/>
            <person name="Nolan M."/>
            <person name="Lipzen A."/>
            <person name="Salamov A."/>
            <person name="Henrissat B."/>
            <person name="Wiebenga A."/>
            <person name="De vries R.P."/>
            <person name="Grigoriev I.V."/>
            <person name="Mortensen U.H."/>
            <person name="Andersen M.R."/>
            <person name="Baker S.E."/>
        </authorList>
    </citation>
    <scope>NUCLEOTIDE SEQUENCE [LARGE SCALE GENOMIC DNA]</scope>
    <source>
        <strain evidence="4 5">CBS 112811</strain>
    </source>
</reference>
<sequence>MYPPSKMNEPKPPQEPIYDLPLRDITTYTHSPTNTTTTTTTTHHTAARTALLDALSCAIETASKSPSARALLGPIIPGTTVPHGFPVPGTSHTIDPVKGTFDLGVLIRYLDHNDASWGMEWGHPSDNIAALLATSDYLSRHPRYVNIKANPTTISTLLSAITKSYEIQTHYQALNAFHAHNLDHVILVELASAAVCSWMMGHSASKTQSILSHVWMDAGPSRLYRTHPCTVPRKGWAAADAAARAVALVFRADREGSEEAMRGVGSVLRHKGGGFRDGRFGGREFEFVGKLGEMEGRGVEGVMYKIMPVEGHGCAAVEAVLGQMEKEPGVVWENVEEVLVRVPWAAKYIISRPGREELKCAAERDHCLEWVVAVAMVKGRAIEVEDYEDEGGWVGDERVEELRGRIVVKEDEELTRDYLDVGKRSIAAGVVVRLKDGRVLEEVLVEFPVGHVRNPRTGEEVRRKFVRNMRLMFTEEEIQRILEVVGRDDARVCELVDLLARSETHL</sequence>
<dbReference type="InterPro" id="IPR042183">
    <property type="entry name" value="MmgE/PrpD_sf_1"/>
</dbReference>
<dbReference type="GeneID" id="37167974"/>
<dbReference type="AlphaFoldDB" id="A0A8G1R649"/>
<keyword evidence="5" id="KW-1185">Reference proteome</keyword>
<evidence type="ECO:0000313" key="5">
    <source>
        <dbReference type="Proteomes" id="UP000249526"/>
    </source>
</evidence>
<dbReference type="InterPro" id="IPR045336">
    <property type="entry name" value="MmgE_PrpD_N"/>
</dbReference>
<accession>A0A8G1R649</accession>
<evidence type="ECO:0000259" key="2">
    <source>
        <dbReference type="Pfam" id="PF03972"/>
    </source>
</evidence>
<evidence type="ECO:0000259" key="3">
    <source>
        <dbReference type="Pfam" id="PF19305"/>
    </source>
</evidence>
<gene>
    <name evidence="4" type="ORF">BO85DRAFT_511115</name>
</gene>
<dbReference type="Gene3D" id="1.10.4100.10">
    <property type="entry name" value="2-methylcitrate dehydratase PrpD"/>
    <property type="match status" value="1"/>
</dbReference>
<dbReference type="RefSeq" id="XP_025517925.1">
    <property type="nucleotide sequence ID" value="XM_025664572.1"/>
</dbReference>
<dbReference type="Pfam" id="PF19305">
    <property type="entry name" value="MmgE_PrpD_C"/>
    <property type="match status" value="1"/>
</dbReference>
<dbReference type="InterPro" id="IPR036148">
    <property type="entry name" value="MmgE/PrpD_sf"/>
</dbReference>
<feature type="domain" description="MmgE/PrpD N-terminal" evidence="2">
    <location>
        <begin position="25"/>
        <end position="285"/>
    </location>
</feature>
<comment type="similarity">
    <text evidence="1">Belongs to the PrpD family.</text>
</comment>
<dbReference type="Gene3D" id="3.30.1330.120">
    <property type="entry name" value="2-methylcitrate dehydratase PrpD"/>
    <property type="match status" value="1"/>
</dbReference>
<dbReference type="InterPro" id="IPR042188">
    <property type="entry name" value="MmgE/PrpD_sf_2"/>
</dbReference>
<dbReference type="PANTHER" id="PTHR16943">
    <property type="entry name" value="2-METHYLCITRATE DEHYDRATASE-RELATED"/>
    <property type="match status" value="1"/>
</dbReference>